<sequence length="458" mass="49532">MPPDHAPRRTAVGSARRAMTTAPAPSPAPLVVAVDMGYGHLRAASALADALGTEVLKVDRAPVAGPEEERLWQRVRRGYEAISRLSQVPVAGRPLAWALDSITDIPRLHPRRDLSAPTRGVRALERLARGALGAGLVARLRAEGAPLLTTFYSPAVVADRAGIERVYCVATDTDLNRIWAPLEPARTRIQYLVPTRRAARRLLAYGVPAHRITFTGFPLPDALLGGPSLPVLKRNLAARLVRLDPTGEFRRSMPEELAVFLGALPREEEGKPAQLTFAVGGAGAQAAMADAFLPGLRPALESGAMRLALVAGTRPEVEARFREALRRAGLEPLLGGAVEILRAPSFGEYYARFNALLARTDVLWTKPSELTFYGALGLPLVLAPPVGVHERYNRRWARESGAGLKQRDARFAAEWLSDWLADGLLAAAAWAGYMRLPKFGLYRVLEALGRTPAANVAP</sequence>
<evidence type="ECO:0008006" key="4">
    <source>
        <dbReference type="Google" id="ProtNLM"/>
    </source>
</evidence>
<dbReference type="KEGG" id="ade:Adeh_0254"/>
<feature type="region of interest" description="Disordered" evidence="1">
    <location>
        <begin position="1"/>
        <end position="26"/>
    </location>
</feature>
<proteinExistence type="predicted"/>
<reference evidence="2" key="1">
    <citation type="submission" date="2006-01" db="EMBL/GenBank/DDBJ databases">
        <title>Complete sequence of Anaeromyxobacter dehalogenans 2CP-C.</title>
        <authorList>
            <consortium name="US DOE Joint Genome Institute"/>
            <person name="Copeland A."/>
            <person name="Lucas S."/>
            <person name="Lapidus A."/>
            <person name="Barry K."/>
            <person name="Detter J.C."/>
            <person name="Glavina T."/>
            <person name="Hammon N."/>
            <person name="Israni S."/>
            <person name="Pitluck S."/>
            <person name="Brettin T."/>
            <person name="Bruce D."/>
            <person name="Han C."/>
            <person name="Tapia R."/>
            <person name="Gilna P."/>
            <person name="Kiss H."/>
            <person name="Schmutz J."/>
            <person name="Larimer F."/>
            <person name="Land M."/>
            <person name="Kyrpides N."/>
            <person name="Anderson I."/>
            <person name="Sanford R.A."/>
            <person name="Ritalahti K.M."/>
            <person name="Thomas H.S."/>
            <person name="Kirby J.R."/>
            <person name="Zhulin I.B."/>
            <person name="Loeffler F.E."/>
            <person name="Richardson P."/>
        </authorList>
    </citation>
    <scope>NUCLEOTIDE SEQUENCE</scope>
    <source>
        <strain evidence="2">2CP-C</strain>
    </source>
</reference>
<evidence type="ECO:0000313" key="3">
    <source>
        <dbReference type="Proteomes" id="UP000001935"/>
    </source>
</evidence>
<evidence type="ECO:0000313" key="2">
    <source>
        <dbReference type="EMBL" id="ABC80030.1"/>
    </source>
</evidence>
<dbReference type="Proteomes" id="UP000001935">
    <property type="component" value="Chromosome"/>
</dbReference>
<feature type="compositionally biased region" description="Low complexity" evidence="1">
    <location>
        <begin position="14"/>
        <end position="23"/>
    </location>
</feature>
<organism evidence="2 3">
    <name type="scientific">Anaeromyxobacter dehalogenans (strain 2CP-C)</name>
    <dbReference type="NCBI Taxonomy" id="290397"/>
    <lineage>
        <taxon>Bacteria</taxon>
        <taxon>Pseudomonadati</taxon>
        <taxon>Myxococcota</taxon>
        <taxon>Myxococcia</taxon>
        <taxon>Myxococcales</taxon>
        <taxon>Cystobacterineae</taxon>
        <taxon>Anaeromyxobacteraceae</taxon>
        <taxon>Anaeromyxobacter</taxon>
    </lineage>
</organism>
<dbReference type="eggNOG" id="COG0707">
    <property type="taxonomic scope" value="Bacteria"/>
</dbReference>
<gene>
    <name evidence="2" type="ordered locus">Adeh_0254</name>
</gene>
<dbReference type="EMBL" id="CP000251">
    <property type="protein sequence ID" value="ABC80030.1"/>
    <property type="molecule type" value="Genomic_DNA"/>
</dbReference>
<name>Q2IMJ4_ANADE</name>
<dbReference type="STRING" id="290397.Adeh_0254"/>
<dbReference type="AlphaFoldDB" id="Q2IMJ4"/>
<protein>
    <recommendedName>
        <fullName evidence="4">Monogalactosyldiacylglycerol synthase</fullName>
    </recommendedName>
</protein>
<dbReference type="HOGENOM" id="CLU_611027_0_0_7"/>
<accession>Q2IMJ4</accession>
<evidence type="ECO:0000256" key="1">
    <source>
        <dbReference type="SAM" id="MobiDB-lite"/>
    </source>
</evidence>